<dbReference type="InterPro" id="IPR004485">
    <property type="entry name" value="Cobalamin_biosynth_CobD/CbiB"/>
</dbReference>
<dbReference type="EMBL" id="BMKA01000002">
    <property type="protein sequence ID" value="GGA16065.1"/>
    <property type="molecule type" value="Genomic_DNA"/>
</dbReference>
<sequence>MSIFLMVLLALVLDFLLGEPEKVWDRYPHPATLMGRLVNSLDELLNHGAARRIKGFIAVGVLVLVAGAIGLVFEVLNNIDYLGLVVNLLEVVIAAVLIAHKSLIDHVRDVAAALQKGLPQGRNAVSMIVGRDTGAMRETEVSRAAIESAAENFSDGVVAPVFWFLILGLPGILIYKIINTADSMIGYRSEEYAEFGFAAAKLDDILNWLPARITAVLICIAHFDRTALDVVFEDADMHRSPNAGWPEAAMAGVLDVSLAGPRSYDGEMTNDLFVNEHGKRNLNSTDILDAVRALNRSWFAMTGAFALLALIFWLM</sequence>
<keyword evidence="5 9" id="KW-0169">Cobalamin biosynthesis</keyword>
<evidence type="ECO:0000313" key="10">
    <source>
        <dbReference type="EMBL" id="GGA16065.1"/>
    </source>
</evidence>
<comment type="caution">
    <text evidence="9">Lacks conserved residue(s) required for the propagation of feature annotation.</text>
</comment>
<dbReference type="Pfam" id="PF03186">
    <property type="entry name" value="CobD_Cbib"/>
    <property type="match status" value="1"/>
</dbReference>
<comment type="caution">
    <text evidence="10">The sequence shown here is derived from an EMBL/GenBank/DDBJ whole genome shotgun (WGS) entry which is preliminary data.</text>
</comment>
<feature type="transmembrane region" description="Helical" evidence="9">
    <location>
        <begin position="55"/>
        <end position="76"/>
    </location>
</feature>
<keyword evidence="7 9" id="KW-1133">Transmembrane helix</keyword>
<keyword evidence="11" id="KW-1185">Reference proteome</keyword>
<proteinExistence type="inferred from homology"/>
<keyword evidence="4 9" id="KW-1003">Cell membrane</keyword>
<keyword evidence="8 9" id="KW-0472">Membrane</keyword>
<evidence type="ECO:0000256" key="6">
    <source>
        <dbReference type="ARBA" id="ARBA00022692"/>
    </source>
</evidence>
<protein>
    <recommendedName>
        <fullName evidence="9">Cobalamin biosynthesis protein CobD</fullName>
    </recommendedName>
</protein>
<dbReference type="Proteomes" id="UP000628017">
    <property type="component" value="Unassembled WGS sequence"/>
</dbReference>
<gene>
    <name evidence="9 10" type="primary">cobD</name>
    <name evidence="10" type="ORF">GCM10011498_15590</name>
</gene>
<dbReference type="PANTHER" id="PTHR34308:SF1">
    <property type="entry name" value="COBALAMIN BIOSYNTHESIS PROTEIN CBIB"/>
    <property type="match status" value="1"/>
</dbReference>
<comment type="similarity">
    <text evidence="3 9">Belongs to the CobD/CbiB family.</text>
</comment>
<evidence type="ECO:0000256" key="5">
    <source>
        <dbReference type="ARBA" id="ARBA00022573"/>
    </source>
</evidence>
<comment type="subcellular location">
    <subcellularLocation>
        <location evidence="1 9">Cell membrane</location>
        <topology evidence="1 9">Multi-pass membrane protein</topology>
    </subcellularLocation>
</comment>
<comment type="pathway">
    <text evidence="2 9">Cofactor biosynthesis; adenosylcobalamin biosynthesis.</text>
</comment>
<feature type="transmembrane region" description="Helical" evidence="9">
    <location>
        <begin position="81"/>
        <end position="100"/>
    </location>
</feature>
<accession>A0A916QXI4</accession>
<dbReference type="GO" id="GO:0005886">
    <property type="term" value="C:plasma membrane"/>
    <property type="evidence" value="ECO:0007669"/>
    <property type="project" value="UniProtKB-SubCell"/>
</dbReference>
<organism evidence="10 11">
    <name type="scientific">Neptunicoccus cionae</name>
    <dbReference type="NCBI Taxonomy" id="2035344"/>
    <lineage>
        <taxon>Bacteria</taxon>
        <taxon>Pseudomonadati</taxon>
        <taxon>Pseudomonadota</taxon>
        <taxon>Alphaproteobacteria</taxon>
        <taxon>Rhodobacterales</taxon>
        <taxon>Paracoccaceae</taxon>
        <taxon>Neptunicoccus</taxon>
    </lineage>
</organism>
<dbReference type="GO" id="GO:0015420">
    <property type="term" value="F:ABC-type vitamin B12 transporter activity"/>
    <property type="evidence" value="ECO:0007669"/>
    <property type="project" value="UniProtKB-UniRule"/>
</dbReference>
<evidence type="ECO:0000256" key="7">
    <source>
        <dbReference type="ARBA" id="ARBA00022989"/>
    </source>
</evidence>
<evidence type="ECO:0000256" key="9">
    <source>
        <dbReference type="HAMAP-Rule" id="MF_00024"/>
    </source>
</evidence>
<dbReference type="RefSeq" id="WP_188673003.1">
    <property type="nucleotide sequence ID" value="NZ_BMKA01000002.1"/>
</dbReference>
<dbReference type="AlphaFoldDB" id="A0A916QXI4"/>
<dbReference type="HAMAP" id="MF_00024">
    <property type="entry name" value="CobD_CbiB"/>
    <property type="match status" value="1"/>
</dbReference>
<comment type="function">
    <text evidence="9">Converts cobyric acid to cobinamide by the addition of aminopropanol on the F carboxylic group.</text>
</comment>
<dbReference type="PANTHER" id="PTHR34308">
    <property type="entry name" value="COBALAMIN BIOSYNTHESIS PROTEIN CBIB"/>
    <property type="match status" value="1"/>
</dbReference>
<feature type="transmembrane region" description="Helical" evidence="9">
    <location>
        <begin position="157"/>
        <end position="178"/>
    </location>
</feature>
<evidence type="ECO:0000256" key="2">
    <source>
        <dbReference type="ARBA" id="ARBA00004953"/>
    </source>
</evidence>
<reference evidence="10" key="2">
    <citation type="submission" date="2020-09" db="EMBL/GenBank/DDBJ databases">
        <authorList>
            <person name="Sun Q."/>
            <person name="Zhou Y."/>
        </authorList>
    </citation>
    <scope>NUCLEOTIDE SEQUENCE</scope>
    <source>
        <strain evidence="10">CGMCC 1.15880</strain>
    </source>
</reference>
<keyword evidence="6 9" id="KW-0812">Transmembrane</keyword>
<reference evidence="10" key="1">
    <citation type="journal article" date="2014" name="Int. J. Syst. Evol. Microbiol.">
        <title>Complete genome sequence of Corynebacterium casei LMG S-19264T (=DSM 44701T), isolated from a smear-ripened cheese.</title>
        <authorList>
            <consortium name="US DOE Joint Genome Institute (JGI-PGF)"/>
            <person name="Walter F."/>
            <person name="Albersmeier A."/>
            <person name="Kalinowski J."/>
            <person name="Ruckert C."/>
        </authorList>
    </citation>
    <scope>NUCLEOTIDE SEQUENCE</scope>
    <source>
        <strain evidence="10">CGMCC 1.15880</strain>
    </source>
</reference>
<dbReference type="NCBIfam" id="TIGR00380">
    <property type="entry name" value="cobal_cbiB"/>
    <property type="match status" value="1"/>
</dbReference>
<evidence type="ECO:0000256" key="4">
    <source>
        <dbReference type="ARBA" id="ARBA00022475"/>
    </source>
</evidence>
<name>A0A916QXI4_9RHOB</name>
<dbReference type="GO" id="GO:0048472">
    <property type="term" value="F:threonine-phosphate decarboxylase activity"/>
    <property type="evidence" value="ECO:0007669"/>
    <property type="project" value="InterPro"/>
</dbReference>
<feature type="transmembrane region" description="Helical" evidence="9">
    <location>
        <begin position="297"/>
        <end position="314"/>
    </location>
</feature>
<evidence type="ECO:0000313" key="11">
    <source>
        <dbReference type="Proteomes" id="UP000628017"/>
    </source>
</evidence>
<evidence type="ECO:0000256" key="8">
    <source>
        <dbReference type="ARBA" id="ARBA00023136"/>
    </source>
</evidence>
<evidence type="ECO:0000256" key="1">
    <source>
        <dbReference type="ARBA" id="ARBA00004651"/>
    </source>
</evidence>
<evidence type="ECO:0000256" key="3">
    <source>
        <dbReference type="ARBA" id="ARBA00006263"/>
    </source>
</evidence>
<dbReference type="GO" id="GO:0009236">
    <property type="term" value="P:cobalamin biosynthetic process"/>
    <property type="evidence" value="ECO:0007669"/>
    <property type="project" value="UniProtKB-UniRule"/>
</dbReference>